<keyword evidence="1" id="KW-0812">Transmembrane</keyword>
<keyword evidence="1" id="KW-1133">Transmembrane helix</keyword>
<reference evidence="2 3" key="1">
    <citation type="journal article" date="2023" name="Int. J. Mol. Sci.">
        <title>De Novo Assembly and Annotation of 11 Diverse Shrub Willow (Salix) Genomes Reveals Novel Gene Organization in Sex-Linked Regions.</title>
        <authorList>
            <person name="Hyden B."/>
            <person name="Feng K."/>
            <person name="Yates T.B."/>
            <person name="Jawdy S."/>
            <person name="Cereghino C."/>
            <person name="Smart L.B."/>
            <person name="Muchero W."/>
        </authorList>
    </citation>
    <scope>NUCLEOTIDE SEQUENCE [LARGE SCALE GENOMIC DNA]</scope>
    <source>
        <tissue evidence="2">Shoot tip</tissue>
    </source>
</reference>
<sequence>MYVLLVSASVLKGTLLFQEDSRYERQALILTYFTALQKFPLPLPYSSLAGSTSCPGALGFDNELKNLHSHTLYVQSFRITLASILCITVTYILVERFMSDYFVGVAIAY</sequence>
<proteinExistence type="predicted"/>
<evidence type="ECO:0000256" key="1">
    <source>
        <dbReference type="SAM" id="Phobius"/>
    </source>
</evidence>
<keyword evidence="1" id="KW-0472">Membrane</keyword>
<comment type="caution">
    <text evidence="2">The sequence shown here is derived from an EMBL/GenBank/DDBJ whole genome shotgun (WGS) entry which is preliminary data.</text>
</comment>
<gene>
    <name evidence="2" type="ORF">OIU84_013398</name>
</gene>
<evidence type="ECO:0000313" key="3">
    <source>
        <dbReference type="Proteomes" id="UP001162972"/>
    </source>
</evidence>
<name>A0AAD6JHY6_9ROSI</name>
<keyword evidence="3" id="KW-1185">Reference proteome</keyword>
<feature type="transmembrane region" description="Helical" evidence="1">
    <location>
        <begin position="72"/>
        <end position="94"/>
    </location>
</feature>
<dbReference type="Proteomes" id="UP001162972">
    <property type="component" value="Chromosome 2"/>
</dbReference>
<protein>
    <submittedName>
        <fullName evidence="2">Uncharacterized protein</fullName>
    </submittedName>
</protein>
<evidence type="ECO:0000313" key="2">
    <source>
        <dbReference type="EMBL" id="KAJ6405429.1"/>
    </source>
</evidence>
<organism evidence="2 3">
    <name type="scientific">Salix udensis</name>
    <dbReference type="NCBI Taxonomy" id="889485"/>
    <lineage>
        <taxon>Eukaryota</taxon>
        <taxon>Viridiplantae</taxon>
        <taxon>Streptophyta</taxon>
        <taxon>Embryophyta</taxon>
        <taxon>Tracheophyta</taxon>
        <taxon>Spermatophyta</taxon>
        <taxon>Magnoliopsida</taxon>
        <taxon>eudicotyledons</taxon>
        <taxon>Gunneridae</taxon>
        <taxon>Pentapetalae</taxon>
        <taxon>rosids</taxon>
        <taxon>fabids</taxon>
        <taxon>Malpighiales</taxon>
        <taxon>Salicaceae</taxon>
        <taxon>Saliceae</taxon>
        <taxon>Salix</taxon>
    </lineage>
</organism>
<dbReference type="AlphaFoldDB" id="A0AAD6JHY6"/>
<accession>A0AAD6JHY6</accession>
<dbReference type="EMBL" id="JAPFFJ010000017">
    <property type="protein sequence ID" value="KAJ6405429.1"/>
    <property type="molecule type" value="Genomic_DNA"/>
</dbReference>